<dbReference type="SUPFAM" id="SSF48452">
    <property type="entry name" value="TPR-like"/>
    <property type="match status" value="1"/>
</dbReference>
<organism evidence="1">
    <name type="scientific">marine metagenome</name>
    <dbReference type="NCBI Taxonomy" id="408172"/>
    <lineage>
        <taxon>unclassified sequences</taxon>
        <taxon>metagenomes</taxon>
        <taxon>ecological metagenomes</taxon>
    </lineage>
</organism>
<dbReference type="AlphaFoldDB" id="A0A382ZIC1"/>
<gene>
    <name evidence="1" type="ORF">METZ01_LOCUS448151</name>
</gene>
<name>A0A382ZIC1_9ZZZZ</name>
<dbReference type="InterPro" id="IPR011990">
    <property type="entry name" value="TPR-like_helical_dom_sf"/>
</dbReference>
<proteinExistence type="predicted"/>
<sequence>IDRISLQLWEDKQVEIAGLSWSVPKAGALPDGRGYLRVQDLMILDIIRMNDWKRPIYFAVTVSPDNYVGLREYFQMEGMVFRLTEVMGREKMDLARTHKNLWDVYQYRGIADSTVYKDRQTTNLLRNYSAAFQQLAILHYQAKNYDEAIKEMEQYRSLKITDGVWERSLLNQFYADAGQYAKAEELAGDLAENFDTFDGYIILSDAQRRKGENVKVAIETLERGIEQYSNYPKGFEHLAKVYFSSNDTAGAIRSLER</sequence>
<evidence type="ECO:0000313" key="1">
    <source>
        <dbReference type="EMBL" id="SVD95297.1"/>
    </source>
</evidence>
<feature type="non-terminal residue" evidence="1">
    <location>
        <position position="257"/>
    </location>
</feature>
<protein>
    <recommendedName>
        <fullName evidence="2">MalT-like TPR region domain-containing protein</fullName>
    </recommendedName>
</protein>
<accession>A0A382ZIC1</accession>
<reference evidence="1" key="1">
    <citation type="submission" date="2018-05" db="EMBL/GenBank/DDBJ databases">
        <authorList>
            <person name="Lanie J.A."/>
            <person name="Ng W.-L."/>
            <person name="Kazmierczak K.M."/>
            <person name="Andrzejewski T.M."/>
            <person name="Davidsen T.M."/>
            <person name="Wayne K.J."/>
            <person name="Tettelin H."/>
            <person name="Glass J.I."/>
            <person name="Rusch D."/>
            <person name="Podicherti R."/>
            <person name="Tsui H.-C.T."/>
            <person name="Winkler M.E."/>
        </authorList>
    </citation>
    <scope>NUCLEOTIDE SEQUENCE</scope>
</reference>
<dbReference type="EMBL" id="UINC01184198">
    <property type="protein sequence ID" value="SVD95297.1"/>
    <property type="molecule type" value="Genomic_DNA"/>
</dbReference>
<dbReference type="Gene3D" id="1.25.40.10">
    <property type="entry name" value="Tetratricopeptide repeat domain"/>
    <property type="match status" value="1"/>
</dbReference>
<evidence type="ECO:0008006" key="2">
    <source>
        <dbReference type="Google" id="ProtNLM"/>
    </source>
</evidence>
<feature type="non-terminal residue" evidence="1">
    <location>
        <position position="1"/>
    </location>
</feature>